<evidence type="ECO:0000313" key="3">
    <source>
        <dbReference type="Proteomes" id="UP000183788"/>
    </source>
</evidence>
<proteinExistence type="predicted"/>
<sequence>MKKSENDQLDTNVEGNESFTQVVGFEGSFGFEIFLLATIFVIGTNSMNSGIH</sequence>
<evidence type="ECO:0000256" key="1">
    <source>
        <dbReference type="SAM" id="Phobius"/>
    </source>
</evidence>
<name>A0A1K1RYY8_9BACT</name>
<protein>
    <submittedName>
        <fullName evidence="2">Uncharacterized protein</fullName>
    </submittedName>
</protein>
<keyword evidence="1" id="KW-1133">Transmembrane helix</keyword>
<dbReference type="AlphaFoldDB" id="A0A1K1RYY8"/>
<evidence type="ECO:0000313" key="2">
    <source>
        <dbReference type="EMBL" id="SFW77262.1"/>
    </source>
</evidence>
<gene>
    <name evidence="2" type="ORF">SAMN05661012_04493</name>
</gene>
<accession>A0A1K1RYY8</accession>
<dbReference type="Proteomes" id="UP000183788">
    <property type="component" value="Unassembled WGS sequence"/>
</dbReference>
<reference evidence="2 3" key="1">
    <citation type="submission" date="2016-11" db="EMBL/GenBank/DDBJ databases">
        <authorList>
            <person name="Jaros S."/>
            <person name="Januszkiewicz K."/>
            <person name="Wedrychowicz H."/>
        </authorList>
    </citation>
    <scope>NUCLEOTIDE SEQUENCE [LARGE SCALE GENOMIC DNA]</scope>
    <source>
        <strain evidence="2 3">DSM 784</strain>
    </source>
</reference>
<dbReference type="EMBL" id="FPIZ01000015">
    <property type="protein sequence ID" value="SFW77262.1"/>
    <property type="molecule type" value="Genomic_DNA"/>
</dbReference>
<organism evidence="2 3">
    <name type="scientific">Chitinophaga sancti</name>
    <dbReference type="NCBI Taxonomy" id="1004"/>
    <lineage>
        <taxon>Bacteria</taxon>
        <taxon>Pseudomonadati</taxon>
        <taxon>Bacteroidota</taxon>
        <taxon>Chitinophagia</taxon>
        <taxon>Chitinophagales</taxon>
        <taxon>Chitinophagaceae</taxon>
        <taxon>Chitinophaga</taxon>
    </lineage>
</organism>
<feature type="transmembrane region" description="Helical" evidence="1">
    <location>
        <begin position="29"/>
        <end position="47"/>
    </location>
</feature>
<keyword evidence="1" id="KW-0472">Membrane</keyword>
<keyword evidence="1" id="KW-0812">Transmembrane</keyword>